<dbReference type="InterPro" id="IPR039422">
    <property type="entry name" value="MarR/SlyA-like"/>
</dbReference>
<dbReference type="InterPro" id="IPR036390">
    <property type="entry name" value="WH_DNA-bd_sf"/>
</dbReference>
<dbReference type="Proteomes" id="UP001144396">
    <property type="component" value="Unassembled WGS sequence"/>
</dbReference>
<dbReference type="InterPro" id="IPR036388">
    <property type="entry name" value="WH-like_DNA-bd_sf"/>
</dbReference>
<name>A0A9W6CWJ2_9MICO</name>
<evidence type="ECO:0000313" key="2">
    <source>
        <dbReference type="EMBL" id="GLI26542.1"/>
    </source>
</evidence>
<gene>
    <name evidence="2" type="ORF">ARHIZOSPH14_07840</name>
</gene>
<evidence type="ECO:0000313" key="3">
    <source>
        <dbReference type="Proteomes" id="UP001144396"/>
    </source>
</evidence>
<dbReference type="PANTHER" id="PTHR33164">
    <property type="entry name" value="TRANSCRIPTIONAL REGULATOR, MARR FAMILY"/>
    <property type="match status" value="1"/>
</dbReference>
<sequence length="164" mass="18007">MRGYTRPMPDTPARPELLGELGERIIEVFRHLQAEVTVPREGLVHVTRSESDIMRIVMEIPGTTVTEIARAFGQHKSNTSTRVAALVDKGLLRKESAAADGREVRVFATPAAIENLEKYRDVWAEELDPVTPEDAERLAATVETLAAIADALAARTRVGEPPRG</sequence>
<dbReference type="PANTHER" id="PTHR33164:SF57">
    <property type="entry name" value="MARR-FAMILY TRANSCRIPTIONAL REGULATOR"/>
    <property type="match status" value="1"/>
</dbReference>
<accession>A0A9W6CWJ2</accession>
<organism evidence="2 3">
    <name type="scientific">Agromyces rhizosphaerae</name>
    <dbReference type="NCBI Taxonomy" id="88374"/>
    <lineage>
        <taxon>Bacteria</taxon>
        <taxon>Bacillati</taxon>
        <taxon>Actinomycetota</taxon>
        <taxon>Actinomycetes</taxon>
        <taxon>Micrococcales</taxon>
        <taxon>Microbacteriaceae</taxon>
        <taxon>Agromyces</taxon>
    </lineage>
</organism>
<evidence type="ECO:0000259" key="1">
    <source>
        <dbReference type="SMART" id="SM00347"/>
    </source>
</evidence>
<dbReference type="GO" id="GO:0006950">
    <property type="term" value="P:response to stress"/>
    <property type="evidence" value="ECO:0007669"/>
    <property type="project" value="TreeGrafter"/>
</dbReference>
<dbReference type="Pfam" id="PF12802">
    <property type="entry name" value="MarR_2"/>
    <property type="match status" value="1"/>
</dbReference>
<dbReference type="AlphaFoldDB" id="A0A9W6CWJ2"/>
<dbReference type="SMART" id="SM00347">
    <property type="entry name" value="HTH_MARR"/>
    <property type="match status" value="1"/>
</dbReference>
<dbReference type="InterPro" id="IPR000835">
    <property type="entry name" value="HTH_MarR-typ"/>
</dbReference>
<dbReference type="Gene3D" id="1.10.10.10">
    <property type="entry name" value="Winged helix-like DNA-binding domain superfamily/Winged helix DNA-binding domain"/>
    <property type="match status" value="1"/>
</dbReference>
<comment type="caution">
    <text evidence="2">The sequence shown here is derived from an EMBL/GenBank/DDBJ whole genome shotgun (WGS) entry which is preliminary data.</text>
</comment>
<dbReference type="GO" id="GO:0003700">
    <property type="term" value="F:DNA-binding transcription factor activity"/>
    <property type="evidence" value="ECO:0007669"/>
    <property type="project" value="InterPro"/>
</dbReference>
<dbReference type="SUPFAM" id="SSF46785">
    <property type="entry name" value="Winged helix' DNA-binding domain"/>
    <property type="match status" value="1"/>
</dbReference>
<proteinExistence type="predicted"/>
<feature type="domain" description="HTH marR-type" evidence="1">
    <location>
        <begin position="39"/>
        <end position="135"/>
    </location>
</feature>
<protein>
    <recommendedName>
        <fullName evidence="1">HTH marR-type domain-containing protein</fullName>
    </recommendedName>
</protein>
<dbReference type="EMBL" id="BSDP01000001">
    <property type="protein sequence ID" value="GLI26542.1"/>
    <property type="molecule type" value="Genomic_DNA"/>
</dbReference>
<reference evidence="2" key="1">
    <citation type="submission" date="2022-12" db="EMBL/GenBank/DDBJ databases">
        <title>Reference genome sequencing for broad-spectrum identification of bacterial and archaeal isolates by mass spectrometry.</title>
        <authorList>
            <person name="Sekiguchi Y."/>
            <person name="Tourlousse D.M."/>
        </authorList>
    </citation>
    <scope>NUCLEOTIDE SEQUENCE</scope>
    <source>
        <strain evidence="2">14</strain>
    </source>
</reference>
<keyword evidence="3" id="KW-1185">Reference proteome</keyword>